<sequence length="76" mass="7457">MLGRGRPADRRAQSGPRRAGGKACRLVPPGGSGALPEPALLERVMREVAAGLAAGRAAARGAGTRGRPGGRGCGGA</sequence>
<feature type="compositionally biased region" description="Basic and acidic residues" evidence="1">
    <location>
        <begin position="1"/>
        <end position="12"/>
    </location>
</feature>
<evidence type="ECO:0000313" key="3">
    <source>
        <dbReference type="Proteomes" id="UP000608955"/>
    </source>
</evidence>
<reference evidence="2" key="1">
    <citation type="journal article" date="2014" name="Int. J. Syst. Evol. Microbiol.">
        <title>Complete genome sequence of Corynebacterium casei LMG S-19264T (=DSM 44701T), isolated from a smear-ripened cheese.</title>
        <authorList>
            <consortium name="US DOE Joint Genome Institute (JGI-PGF)"/>
            <person name="Walter F."/>
            <person name="Albersmeier A."/>
            <person name="Kalinowski J."/>
            <person name="Ruckert C."/>
        </authorList>
    </citation>
    <scope>NUCLEOTIDE SEQUENCE</scope>
    <source>
        <strain evidence="2">JCM 4654</strain>
    </source>
</reference>
<dbReference type="EMBL" id="BMVF01000020">
    <property type="protein sequence ID" value="GHD95159.1"/>
    <property type="molecule type" value="Genomic_DNA"/>
</dbReference>
<dbReference type="AlphaFoldDB" id="A0A918Y8T1"/>
<keyword evidence="3" id="KW-1185">Reference proteome</keyword>
<organism evidence="2 3">
    <name type="scientific">Streptomyces naganishii JCM 4654</name>
    <dbReference type="NCBI Taxonomy" id="1306179"/>
    <lineage>
        <taxon>Bacteria</taxon>
        <taxon>Bacillati</taxon>
        <taxon>Actinomycetota</taxon>
        <taxon>Actinomycetes</taxon>
        <taxon>Kitasatosporales</taxon>
        <taxon>Streptomycetaceae</taxon>
        <taxon>Streptomyces</taxon>
    </lineage>
</organism>
<feature type="region of interest" description="Disordered" evidence="1">
    <location>
        <begin position="54"/>
        <end position="76"/>
    </location>
</feature>
<comment type="caution">
    <text evidence="2">The sequence shown here is derived from an EMBL/GenBank/DDBJ whole genome shotgun (WGS) entry which is preliminary data.</text>
</comment>
<gene>
    <name evidence="2" type="ORF">GCM10010508_58720</name>
</gene>
<name>A0A918Y8T1_9ACTN</name>
<feature type="compositionally biased region" description="Gly residues" evidence="1">
    <location>
        <begin position="63"/>
        <end position="76"/>
    </location>
</feature>
<protein>
    <submittedName>
        <fullName evidence="2">Uncharacterized protein</fullName>
    </submittedName>
</protein>
<dbReference type="Proteomes" id="UP000608955">
    <property type="component" value="Unassembled WGS sequence"/>
</dbReference>
<proteinExistence type="predicted"/>
<feature type="region of interest" description="Disordered" evidence="1">
    <location>
        <begin position="1"/>
        <end position="34"/>
    </location>
</feature>
<accession>A0A918Y8T1</accession>
<evidence type="ECO:0000256" key="1">
    <source>
        <dbReference type="SAM" id="MobiDB-lite"/>
    </source>
</evidence>
<evidence type="ECO:0000313" key="2">
    <source>
        <dbReference type="EMBL" id="GHD95159.1"/>
    </source>
</evidence>
<reference evidence="2" key="2">
    <citation type="submission" date="2020-09" db="EMBL/GenBank/DDBJ databases">
        <authorList>
            <person name="Sun Q."/>
            <person name="Ohkuma M."/>
        </authorList>
    </citation>
    <scope>NUCLEOTIDE SEQUENCE</scope>
    <source>
        <strain evidence="2">JCM 4654</strain>
    </source>
</reference>